<dbReference type="GO" id="GO:0009696">
    <property type="term" value="P:salicylic acid metabolic process"/>
    <property type="evidence" value="ECO:0007669"/>
    <property type="project" value="TreeGrafter"/>
</dbReference>
<keyword evidence="2" id="KW-0378">Hydrolase</keyword>
<dbReference type="InterPro" id="IPR000073">
    <property type="entry name" value="AB_hydrolase_1"/>
</dbReference>
<evidence type="ECO:0000259" key="1">
    <source>
        <dbReference type="Pfam" id="PF12697"/>
    </source>
</evidence>
<dbReference type="PRINTS" id="PR00111">
    <property type="entry name" value="ABHYDROLASE"/>
</dbReference>
<feature type="domain" description="AB hydrolase-1" evidence="1">
    <location>
        <begin position="4"/>
        <end position="230"/>
    </location>
</feature>
<evidence type="ECO:0000313" key="3">
    <source>
        <dbReference type="Proteomes" id="UP000551327"/>
    </source>
</evidence>
<dbReference type="InterPro" id="IPR029058">
    <property type="entry name" value="AB_hydrolase_fold"/>
</dbReference>
<dbReference type="Gene3D" id="3.40.50.1820">
    <property type="entry name" value="alpha/beta hydrolase"/>
    <property type="match status" value="1"/>
</dbReference>
<protein>
    <submittedName>
        <fullName evidence="2">Alpha/beta fold hydrolase</fullName>
    </submittedName>
</protein>
<dbReference type="GO" id="GO:0080030">
    <property type="term" value="F:methyl indole-3-acetate esterase activity"/>
    <property type="evidence" value="ECO:0007669"/>
    <property type="project" value="TreeGrafter"/>
</dbReference>
<organism evidence="2 3">
    <name type="scientific">Novosphingobium piscinae</name>
    <dbReference type="NCBI Taxonomy" id="1507448"/>
    <lineage>
        <taxon>Bacteria</taxon>
        <taxon>Pseudomonadati</taxon>
        <taxon>Pseudomonadota</taxon>
        <taxon>Alphaproteobacteria</taxon>
        <taxon>Sphingomonadales</taxon>
        <taxon>Sphingomonadaceae</taxon>
        <taxon>Novosphingobium</taxon>
    </lineage>
</organism>
<dbReference type="PANTHER" id="PTHR10992">
    <property type="entry name" value="METHYLESTERASE FAMILY MEMBER"/>
    <property type="match status" value="1"/>
</dbReference>
<accession>A0A7X1G165</accession>
<gene>
    <name evidence="2" type="ORF">H7F53_16395</name>
</gene>
<dbReference type="GO" id="GO:0080031">
    <property type="term" value="F:methyl salicylate esterase activity"/>
    <property type="evidence" value="ECO:0007669"/>
    <property type="project" value="TreeGrafter"/>
</dbReference>
<reference evidence="2 3" key="1">
    <citation type="submission" date="2020-08" db="EMBL/GenBank/DDBJ databases">
        <title>The genome sequence of type strain Novosphingobium piscinae KCTC 42194.</title>
        <authorList>
            <person name="Liu Y."/>
        </authorList>
    </citation>
    <scope>NUCLEOTIDE SEQUENCE [LARGE SCALE GENOMIC DNA]</scope>
    <source>
        <strain evidence="2 3">KCTC 42194</strain>
    </source>
</reference>
<dbReference type="GO" id="GO:0080032">
    <property type="term" value="F:methyl jasmonate esterase activity"/>
    <property type="evidence" value="ECO:0007669"/>
    <property type="project" value="TreeGrafter"/>
</dbReference>
<dbReference type="AlphaFoldDB" id="A0A7X1G165"/>
<dbReference type="Pfam" id="PF12697">
    <property type="entry name" value="Abhydrolase_6"/>
    <property type="match status" value="1"/>
</dbReference>
<dbReference type="EMBL" id="JACLAX010000027">
    <property type="protein sequence ID" value="MBC2670733.1"/>
    <property type="molecule type" value="Genomic_DNA"/>
</dbReference>
<evidence type="ECO:0000313" key="2">
    <source>
        <dbReference type="EMBL" id="MBC2670733.1"/>
    </source>
</evidence>
<dbReference type="PANTHER" id="PTHR10992:SF872">
    <property type="entry name" value="METHYLESTERASE 11, CHLOROPLASTIC-RELATED"/>
    <property type="match status" value="1"/>
</dbReference>
<keyword evidence="3" id="KW-1185">Reference proteome</keyword>
<dbReference type="Proteomes" id="UP000551327">
    <property type="component" value="Unassembled WGS sequence"/>
</dbReference>
<dbReference type="GO" id="GO:0009694">
    <property type="term" value="P:jasmonic acid metabolic process"/>
    <property type="evidence" value="ECO:0007669"/>
    <property type="project" value="TreeGrafter"/>
</dbReference>
<dbReference type="RefSeq" id="WP_185680591.1">
    <property type="nucleotide sequence ID" value="NZ_JACLAX010000027.1"/>
</dbReference>
<proteinExistence type="predicted"/>
<dbReference type="InterPro" id="IPR045889">
    <property type="entry name" value="MES/HNL"/>
</dbReference>
<sequence length="241" mass="25453">MTTFVLIPGAWHGAWCWERVIPLLAAAGHRALAPELHGMGADQARAAEATLAGWVEQIGAALQTEPAPVVLVGHSRGGAVISEVAERWPERVAGLVYVAALLLPDGTSVRDTLANAAGAASVDIARHDDGTCTIAAADVGPALYNTTPPDWTARAIDRLGPEPRGVLRSPVRVTAERFGRVPRHYVECRQDRTIPLATQRAMQAAWPCATVATLDCDHSPFYSAPEALAATLLDLAGRPAP</sequence>
<comment type="caution">
    <text evidence="2">The sequence shown here is derived from an EMBL/GenBank/DDBJ whole genome shotgun (WGS) entry which is preliminary data.</text>
</comment>
<name>A0A7X1G165_9SPHN</name>
<dbReference type="SUPFAM" id="SSF53474">
    <property type="entry name" value="alpha/beta-Hydrolases"/>
    <property type="match status" value="1"/>
</dbReference>